<dbReference type="InterPro" id="IPR052553">
    <property type="entry name" value="CbiG_hydrolase"/>
</dbReference>
<evidence type="ECO:0000259" key="1">
    <source>
        <dbReference type="Pfam" id="PF01890"/>
    </source>
</evidence>
<dbReference type="Proteomes" id="UP000298551">
    <property type="component" value="Chromosome"/>
</dbReference>
<feature type="domain" description="CobE/GbiG C-terminal" evidence="1">
    <location>
        <begin position="4"/>
        <end position="127"/>
    </location>
</feature>
<reference evidence="3" key="1">
    <citation type="submission" date="2019-04" db="EMBL/GenBank/DDBJ databases">
        <title>Genome sequence of Pseudomonas putida 1290, an auxin catabolizing strain.</title>
        <authorList>
            <person name="Laird T.S."/>
            <person name="Leveau J.H.J."/>
        </authorList>
    </citation>
    <scope>NUCLEOTIDE SEQUENCE [LARGE SCALE GENOMIC DNA]</scope>
    <source>
        <strain evidence="3">1290</strain>
    </source>
</reference>
<dbReference type="EMBL" id="CP039371">
    <property type="protein sequence ID" value="QCI15466.1"/>
    <property type="molecule type" value="Genomic_DNA"/>
</dbReference>
<dbReference type="OrthoDB" id="9781023at2"/>
<dbReference type="GO" id="GO:0009236">
    <property type="term" value="P:cobalamin biosynthetic process"/>
    <property type="evidence" value="ECO:0007669"/>
    <property type="project" value="InterPro"/>
</dbReference>
<dbReference type="RefSeq" id="WP_136917394.1">
    <property type="nucleotide sequence ID" value="NZ_CP039371.1"/>
</dbReference>
<accession>A0A4D6XDC4</accession>
<dbReference type="SUPFAM" id="SSF159664">
    <property type="entry name" value="CobE/GbiG C-terminal domain-like"/>
    <property type="match status" value="1"/>
</dbReference>
<evidence type="ECO:0000313" key="2">
    <source>
        <dbReference type="EMBL" id="QCI15466.1"/>
    </source>
</evidence>
<dbReference type="InterPro" id="IPR036518">
    <property type="entry name" value="CobE/GbiG_C_sf"/>
</dbReference>
<proteinExistence type="predicted"/>
<sequence>MAALYIGLGCRRGCPLEVLESLLQQALQANGLQPSAMRGIATLTAKADEPALVQLAQRHGLTLEHFDARQLQAFEAQLSHRSAVVHAHTGCWGVAESTALALAWQAEGQASLVLTRQVLGPATLAVARGR</sequence>
<gene>
    <name evidence="2" type="ORF">E6B08_13185</name>
</gene>
<dbReference type="InterPro" id="IPR002750">
    <property type="entry name" value="CobE/GbiG_C"/>
</dbReference>
<dbReference type="PANTHER" id="PTHR37477">
    <property type="entry name" value="COBALT-PRECORRIN-5A HYDROLASE"/>
    <property type="match status" value="1"/>
</dbReference>
<dbReference type="AlphaFoldDB" id="A0A4D6XDC4"/>
<protein>
    <submittedName>
        <fullName evidence="2">Cobalamin biosynthesis protein</fullName>
    </submittedName>
</protein>
<evidence type="ECO:0000313" key="3">
    <source>
        <dbReference type="Proteomes" id="UP000298551"/>
    </source>
</evidence>
<dbReference type="Gene3D" id="3.30.420.180">
    <property type="entry name" value="CobE/GbiG C-terminal domain"/>
    <property type="match status" value="1"/>
</dbReference>
<dbReference type="Pfam" id="PF01890">
    <property type="entry name" value="CbiG_C"/>
    <property type="match status" value="1"/>
</dbReference>
<organism evidence="2 3">
    <name type="scientific">Pseudomonas putida</name>
    <name type="common">Arthrobacter siderocapsulatus</name>
    <dbReference type="NCBI Taxonomy" id="303"/>
    <lineage>
        <taxon>Bacteria</taxon>
        <taxon>Pseudomonadati</taxon>
        <taxon>Pseudomonadota</taxon>
        <taxon>Gammaproteobacteria</taxon>
        <taxon>Pseudomonadales</taxon>
        <taxon>Pseudomonadaceae</taxon>
        <taxon>Pseudomonas</taxon>
    </lineage>
</organism>
<name>A0A4D6XDC4_PSEPU</name>
<dbReference type="PANTHER" id="PTHR37477:SF1">
    <property type="entry name" value="COBALT-PRECORRIN-5A HYDROLASE"/>
    <property type="match status" value="1"/>
</dbReference>